<dbReference type="Proteomes" id="UP000034119">
    <property type="component" value="Unassembled WGS sequence"/>
</dbReference>
<organism evidence="1 2">
    <name type="scientific">candidate division CPR1 bacterium GW2011_GWC1_49_13</name>
    <dbReference type="NCBI Taxonomy" id="1618342"/>
    <lineage>
        <taxon>Bacteria</taxon>
        <taxon>candidate division CPR1</taxon>
    </lineage>
</organism>
<protein>
    <submittedName>
        <fullName evidence="1">Uncharacterized protein</fullName>
    </submittedName>
</protein>
<evidence type="ECO:0000313" key="1">
    <source>
        <dbReference type="EMBL" id="KKW05555.1"/>
    </source>
</evidence>
<sequence length="345" mass="37037">NLTATSAQLNWTSGAGGTSQRIYLDESRSKVVADCASGCLISQIGLDPNLTSYATGNILEPGLAYYWKVVEYRSASCQKTFSTIPSFLTLADAWTQALNGNIHANALLSFVREAPSGQYHGQYLISSRGTIGANVSSQPGWLADLYPEGNLSAEENTPVSLPTYNQLRSLFGREATTSLLLPSAGSLVNGGVYEVTQSDVLDNIYSVPSGVRALIFVDGNLTIDAEVRVPANSFLAFIVRDNLEIGKALLGGDSSGDEIQATLIAQGFISTAYDRTGPTEVHRRLIISGNLVSLADTIFFYRNLGDGGNGTTPAELVSPRIRTFIQAKNILAKPRIFWREIPAGF</sequence>
<dbReference type="STRING" id="1618342.UY40_C0015G0001"/>
<proteinExistence type="predicted"/>
<gene>
    <name evidence="1" type="ORF">UY40_C0015G0001</name>
</gene>
<reference evidence="1 2" key="1">
    <citation type="journal article" date="2015" name="Nature">
        <title>rRNA introns, odd ribosomes, and small enigmatic genomes across a large radiation of phyla.</title>
        <authorList>
            <person name="Brown C.T."/>
            <person name="Hug L.A."/>
            <person name="Thomas B.C."/>
            <person name="Sharon I."/>
            <person name="Castelle C.J."/>
            <person name="Singh A."/>
            <person name="Wilkins M.J."/>
            <person name="Williams K.H."/>
            <person name="Banfield J.F."/>
        </authorList>
    </citation>
    <scope>NUCLEOTIDE SEQUENCE [LARGE SCALE GENOMIC DNA]</scope>
</reference>
<feature type="non-terminal residue" evidence="1">
    <location>
        <position position="1"/>
    </location>
</feature>
<comment type="caution">
    <text evidence="1">The sequence shown here is derived from an EMBL/GenBank/DDBJ whole genome shotgun (WGS) entry which is preliminary data.</text>
</comment>
<accession>A0A0G1VH04</accession>
<dbReference type="EMBL" id="LCPW01000015">
    <property type="protein sequence ID" value="KKW05555.1"/>
    <property type="molecule type" value="Genomic_DNA"/>
</dbReference>
<evidence type="ECO:0000313" key="2">
    <source>
        <dbReference type="Proteomes" id="UP000034119"/>
    </source>
</evidence>
<name>A0A0G1VH04_9BACT</name>
<dbReference type="AlphaFoldDB" id="A0A0G1VH04"/>